<gene>
    <name evidence="2" type="ORF">Plil01_000460900</name>
</gene>
<feature type="compositionally biased region" description="Pro residues" evidence="1">
    <location>
        <begin position="117"/>
        <end position="127"/>
    </location>
</feature>
<feature type="region of interest" description="Disordered" evidence="1">
    <location>
        <begin position="116"/>
        <end position="138"/>
    </location>
</feature>
<evidence type="ECO:0000313" key="3">
    <source>
        <dbReference type="Proteomes" id="UP001165083"/>
    </source>
</evidence>
<comment type="caution">
    <text evidence="2">The sequence shown here is derived from an EMBL/GenBank/DDBJ whole genome shotgun (WGS) entry which is preliminary data.</text>
</comment>
<dbReference type="Proteomes" id="UP001165083">
    <property type="component" value="Unassembled WGS sequence"/>
</dbReference>
<accession>A0A9W6WRR1</accession>
<feature type="region of interest" description="Disordered" evidence="1">
    <location>
        <begin position="221"/>
        <end position="253"/>
    </location>
</feature>
<dbReference type="EMBL" id="BSXW01000186">
    <property type="protein sequence ID" value="GMF14225.1"/>
    <property type="molecule type" value="Genomic_DNA"/>
</dbReference>
<sequence>MKSLFDIAAGLSQYNDDDKATTAKLQGVHSQSALGILDETFETIHGARQYRSASRHLPLLRSASMVQLHPSRLSESKTSEALDARLNRLASFKSTLKSQEAAPRRMAPAITAASLIIPPPPAVPPPANNSRKQSYVEKDPDVTAKTILREVTNEVDQIIAANNNCAEDDQSLLRMLSDKCAGQLQKLPGTPFVQLVRKKVAQKLKLLENHICSRKDLVKPPAVDGVKRSSDDSNNNNNNKYKSNNSPTASCLDGVSTPKSFQKLSPAQHKILQNLLRLPAKQLLKLPPAQLELVQFAKRYDKLVKATPDQLQHLPIEHQQLVRSMQQQENWLAHTDERR</sequence>
<feature type="compositionally biased region" description="Low complexity" evidence="1">
    <location>
        <begin position="232"/>
        <end position="246"/>
    </location>
</feature>
<name>A0A9W6WRR1_9STRA</name>
<dbReference type="AlphaFoldDB" id="A0A9W6WRR1"/>
<protein>
    <submittedName>
        <fullName evidence="2">Unnamed protein product</fullName>
    </submittedName>
</protein>
<evidence type="ECO:0000256" key="1">
    <source>
        <dbReference type="SAM" id="MobiDB-lite"/>
    </source>
</evidence>
<dbReference type="OrthoDB" id="114842at2759"/>
<organism evidence="2 3">
    <name type="scientific">Phytophthora lilii</name>
    <dbReference type="NCBI Taxonomy" id="2077276"/>
    <lineage>
        <taxon>Eukaryota</taxon>
        <taxon>Sar</taxon>
        <taxon>Stramenopiles</taxon>
        <taxon>Oomycota</taxon>
        <taxon>Peronosporomycetes</taxon>
        <taxon>Peronosporales</taxon>
        <taxon>Peronosporaceae</taxon>
        <taxon>Phytophthora</taxon>
    </lineage>
</organism>
<reference evidence="2" key="1">
    <citation type="submission" date="2023-04" db="EMBL/GenBank/DDBJ databases">
        <title>Phytophthora lilii NBRC 32176.</title>
        <authorList>
            <person name="Ichikawa N."/>
            <person name="Sato H."/>
            <person name="Tonouchi N."/>
        </authorList>
    </citation>
    <scope>NUCLEOTIDE SEQUENCE</scope>
    <source>
        <strain evidence="2">NBRC 32176</strain>
    </source>
</reference>
<evidence type="ECO:0000313" key="2">
    <source>
        <dbReference type="EMBL" id="GMF14225.1"/>
    </source>
</evidence>
<keyword evidence="3" id="KW-1185">Reference proteome</keyword>
<proteinExistence type="predicted"/>